<evidence type="ECO:0000256" key="2">
    <source>
        <dbReference type="ARBA" id="ARBA00022801"/>
    </source>
</evidence>
<name>A0A4U1BZF5_9SPHI</name>
<dbReference type="SUPFAM" id="SSF49265">
    <property type="entry name" value="Fibronectin type III"/>
    <property type="match status" value="1"/>
</dbReference>
<dbReference type="GO" id="GO:0005975">
    <property type="term" value="P:carbohydrate metabolic process"/>
    <property type="evidence" value="ECO:0007669"/>
    <property type="project" value="InterPro"/>
</dbReference>
<keyword evidence="3" id="KW-0326">Glycosidase</keyword>
<dbReference type="SUPFAM" id="SSF49303">
    <property type="entry name" value="beta-Galactosidase/glucuronidase domain"/>
    <property type="match status" value="1"/>
</dbReference>
<feature type="signal peptide" evidence="4">
    <location>
        <begin position="1"/>
        <end position="19"/>
    </location>
</feature>
<reference evidence="8 9" key="1">
    <citation type="submission" date="2019-04" db="EMBL/GenBank/DDBJ databases">
        <title>Pedobacter sp. AR-3-17 sp. nov., isolated from Arctic soil.</title>
        <authorList>
            <person name="Dahal R.H."/>
            <person name="Kim D.-U."/>
        </authorList>
    </citation>
    <scope>NUCLEOTIDE SEQUENCE [LARGE SCALE GENOMIC DNA]</scope>
    <source>
        <strain evidence="8 9">AR-3-17</strain>
    </source>
</reference>
<dbReference type="InterPro" id="IPR013783">
    <property type="entry name" value="Ig-like_fold"/>
</dbReference>
<gene>
    <name evidence="8" type="ORF">FA046_12480</name>
</gene>
<dbReference type="InterPro" id="IPR006104">
    <property type="entry name" value="Glyco_hydro_2_N"/>
</dbReference>
<dbReference type="InterPro" id="IPR006103">
    <property type="entry name" value="Glyco_hydro_2_cat"/>
</dbReference>
<evidence type="ECO:0008006" key="10">
    <source>
        <dbReference type="Google" id="ProtNLM"/>
    </source>
</evidence>
<evidence type="ECO:0000259" key="5">
    <source>
        <dbReference type="Pfam" id="PF00703"/>
    </source>
</evidence>
<dbReference type="SUPFAM" id="SSF51445">
    <property type="entry name" value="(Trans)glycosidases"/>
    <property type="match status" value="1"/>
</dbReference>
<dbReference type="PANTHER" id="PTHR42732:SF1">
    <property type="entry name" value="BETA-MANNOSIDASE"/>
    <property type="match status" value="1"/>
</dbReference>
<sequence>MKLFVRYIFLLFFYSVSFAASTDTVSLNGSWKFKTDPYKNGLSEKWFSAANNKANWDNMQVPGNWDLKNEYADYTGDAWYSYTFEGKENWKNNHVRLVFESVYNDAEVWLNGNKLGENHFGFLQFYFDISKYLLTNKTNQVVVKVNNVFKKGAIWNWGGIRRPVWLEISNPIRINQIAITSNPNLKKLNATVNVKVDLANYSKSDADLSYEVKLFYQNKNIYSSGIQKTLTLKADESSVFIKAINLSSANTHLWHFDHPQLYQAQISIYQGKELLHSYADKFGIRKIEVDGIKLRLNGEEIRLVGFNLVPEDRVTGNTLPLDRIKKMVDMMKESGANMARMSHMSLPKEFLDYLDEKGIMTFEEVTLWGKDVLVDPANPLPKLWLEKLIKQEFNHPSIIGWSVGNEIGALKNNPLANEYIKGAIANAKKLDPNRLAVYVSNSVQSQDNDPMAYSDLIMQNTYGGWLNAAEKAHKQFPNKPLFMSEFGLNLIGENLEADADFNKMLSGLRTKDYIIGASLWTFNDYRSNYWSAIKGWESPPSHNRTWGVVNTFLQKKKAFYTIQKEFLPVKIESISSNTNQNLFSGKIVLKPKAKPDFPAYQLKNYQFLIKALNGDQETKQVAVKLPVLNPGDDSKSFDYSISLPNTSTAVKIALLDAQNYSRFDTIIYVTVPLVGKIKAVHTSATAARIIFEKNPTVAYYTLKYGEKDLDKETAAISANNFIDLKDLKAKGTYQYQLVAHNNKGSKSTEKATFTLDESELPPIIWGVEPVKNGFFISFSGDLLDYRYEVEYGTASGKYDKLLTINTHGVLQIPNLEANKEYFFRLRRVLQWGFASEWSHEMTTKTL</sequence>
<evidence type="ECO:0000256" key="3">
    <source>
        <dbReference type="ARBA" id="ARBA00023295"/>
    </source>
</evidence>
<dbReference type="OrthoDB" id="9801077at2"/>
<dbReference type="Gene3D" id="2.60.120.260">
    <property type="entry name" value="Galactose-binding domain-like"/>
    <property type="match status" value="1"/>
</dbReference>
<dbReference type="PANTHER" id="PTHR42732">
    <property type="entry name" value="BETA-GALACTOSIDASE"/>
    <property type="match status" value="1"/>
</dbReference>
<keyword evidence="2" id="KW-0378">Hydrolase</keyword>
<comment type="caution">
    <text evidence="8">The sequence shown here is derived from an EMBL/GenBank/DDBJ whole genome shotgun (WGS) entry which is preliminary data.</text>
</comment>
<proteinExistence type="inferred from homology"/>
<dbReference type="GO" id="GO:0004553">
    <property type="term" value="F:hydrolase activity, hydrolyzing O-glycosyl compounds"/>
    <property type="evidence" value="ECO:0007669"/>
    <property type="project" value="InterPro"/>
</dbReference>
<dbReference type="Pfam" id="PF02836">
    <property type="entry name" value="Glyco_hydro_2_C"/>
    <property type="match status" value="1"/>
</dbReference>
<feature type="domain" description="Glycoside hydrolase family 2 immunoglobulin-like beta-sandwich" evidence="5">
    <location>
        <begin position="173"/>
        <end position="285"/>
    </location>
</feature>
<dbReference type="RefSeq" id="WP_136826850.1">
    <property type="nucleotide sequence ID" value="NZ_SWBP01000004.1"/>
</dbReference>
<evidence type="ECO:0000313" key="9">
    <source>
        <dbReference type="Proteomes" id="UP000308181"/>
    </source>
</evidence>
<evidence type="ECO:0000313" key="8">
    <source>
        <dbReference type="EMBL" id="TKB96886.1"/>
    </source>
</evidence>
<dbReference type="InterPro" id="IPR006102">
    <property type="entry name" value="Ig-like_GH2"/>
</dbReference>
<dbReference type="InterPro" id="IPR051913">
    <property type="entry name" value="GH2_Domain-Containing"/>
</dbReference>
<evidence type="ECO:0000256" key="1">
    <source>
        <dbReference type="ARBA" id="ARBA00007401"/>
    </source>
</evidence>
<organism evidence="8 9">
    <name type="scientific">Pedobacter cryophilus</name>
    <dbReference type="NCBI Taxonomy" id="2571271"/>
    <lineage>
        <taxon>Bacteria</taxon>
        <taxon>Pseudomonadati</taxon>
        <taxon>Bacteroidota</taxon>
        <taxon>Sphingobacteriia</taxon>
        <taxon>Sphingobacteriales</taxon>
        <taxon>Sphingobacteriaceae</taxon>
        <taxon>Pedobacter</taxon>
    </lineage>
</organism>
<dbReference type="InterPro" id="IPR036116">
    <property type="entry name" value="FN3_sf"/>
</dbReference>
<dbReference type="InterPro" id="IPR006101">
    <property type="entry name" value="Glyco_hydro_2"/>
</dbReference>
<dbReference type="EMBL" id="SWBP01000004">
    <property type="protein sequence ID" value="TKB96886.1"/>
    <property type="molecule type" value="Genomic_DNA"/>
</dbReference>
<dbReference type="CDD" id="cd00063">
    <property type="entry name" value="FN3"/>
    <property type="match status" value="1"/>
</dbReference>
<dbReference type="PRINTS" id="PR00132">
    <property type="entry name" value="GLHYDRLASE2"/>
</dbReference>
<dbReference type="AlphaFoldDB" id="A0A4U1BZF5"/>
<dbReference type="Gene3D" id="2.60.40.10">
    <property type="entry name" value="Immunoglobulins"/>
    <property type="match status" value="3"/>
</dbReference>
<evidence type="ECO:0000256" key="4">
    <source>
        <dbReference type="SAM" id="SignalP"/>
    </source>
</evidence>
<evidence type="ECO:0000259" key="6">
    <source>
        <dbReference type="Pfam" id="PF02836"/>
    </source>
</evidence>
<keyword evidence="9" id="KW-1185">Reference proteome</keyword>
<dbReference type="Proteomes" id="UP000308181">
    <property type="component" value="Unassembled WGS sequence"/>
</dbReference>
<keyword evidence="4" id="KW-0732">Signal</keyword>
<dbReference type="Pfam" id="PF02837">
    <property type="entry name" value="Glyco_hydro_2_N"/>
    <property type="match status" value="1"/>
</dbReference>
<dbReference type="InterPro" id="IPR008979">
    <property type="entry name" value="Galactose-bd-like_sf"/>
</dbReference>
<feature type="chain" id="PRO_5020813727" description="Beta-galactosidase" evidence="4">
    <location>
        <begin position="20"/>
        <end position="846"/>
    </location>
</feature>
<dbReference type="InterPro" id="IPR003961">
    <property type="entry name" value="FN3_dom"/>
</dbReference>
<accession>A0A4U1BZF5</accession>
<feature type="domain" description="Glycoside hydrolase family 2 catalytic" evidence="6">
    <location>
        <begin position="288"/>
        <end position="492"/>
    </location>
</feature>
<dbReference type="InterPro" id="IPR017853">
    <property type="entry name" value="GH"/>
</dbReference>
<evidence type="ECO:0000259" key="7">
    <source>
        <dbReference type="Pfam" id="PF02837"/>
    </source>
</evidence>
<dbReference type="SUPFAM" id="SSF49785">
    <property type="entry name" value="Galactose-binding domain-like"/>
    <property type="match status" value="1"/>
</dbReference>
<dbReference type="Gene3D" id="3.20.20.80">
    <property type="entry name" value="Glycosidases"/>
    <property type="match status" value="1"/>
</dbReference>
<dbReference type="Pfam" id="PF00703">
    <property type="entry name" value="Glyco_hydro_2"/>
    <property type="match status" value="1"/>
</dbReference>
<feature type="domain" description="Glycosyl hydrolases family 2 sugar binding" evidence="7">
    <location>
        <begin position="26"/>
        <end position="166"/>
    </location>
</feature>
<comment type="similarity">
    <text evidence="1">Belongs to the glycosyl hydrolase 2 family.</text>
</comment>
<protein>
    <recommendedName>
        <fullName evidence="10">Beta-galactosidase</fullName>
    </recommendedName>
</protein>
<dbReference type="InterPro" id="IPR036156">
    <property type="entry name" value="Beta-gal/glucu_dom_sf"/>
</dbReference>